<name>A0AA35TER6_GEOBA</name>
<organism evidence="1 2">
    <name type="scientific">Geodia barretti</name>
    <name type="common">Barrett's horny sponge</name>
    <dbReference type="NCBI Taxonomy" id="519541"/>
    <lineage>
        <taxon>Eukaryota</taxon>
        <taxon>Metazoa</taxon>
        <taxon>Porifera</taxon>
        <taxon>Demospongiae</taxon>
        <taxon>Heteroscleromorpha</taxon>
        <taxon>Tetractinellida</taxon>
        <taxon>Astrophorina</taxon>
        <taxon>Geodiidae</taxon>
        <taxon>Geodia</taxon>
    </lineage>
</organism>
<evidence type="ECO:0000313" key="2">
    <source>
        <dbReference type="Proteomes" id="UP001174909"/>
    </source>
</evidence>
<sequence>MECDLYCTAMPAHVHKTQSLKVTINICFQSVAAFTYNSTSSTAMLSPSFTKHILSSRSSVVVWLRVLVKNGGLWREQHVLVE</sequence>
<reference evidence="1" key="1">
    <citation type="submission" date="2023-03" db="EMBL/GenBank/DDBJ databases">
        <authorList>
            <person name="Steffen K."/>
            <person name="Cardenas P."/>
        </authorList>
    </citation>
    <scope>NUCLEOTIDE SEQUENCE</scope>
</reference>
<comment type="caution">
    <text evidence="1">The sequence shown here is derived from an EMBL/GenBank/DDBJ whole genome shotgun (WGS) entry which is preliminary data.</text>
</comment>
<dbReference type="AlphaFoldDB" id="A0AA35TER6"/>
<protein>
    <submittedName>
        <fullName evidence="1">Uncharacterized protein</fullName>
    </submittedName>
</protein>
<dbReference type="Proteomes" id="UP001174909">
    <property type="component" value="Unassembled WGS sequence"/>
</dbReference>
<proteinExistence type="predicted"/>
<gene>
    <name evidence="1" type="ORF">GBAR_LOCUS25323</name>
</gene>
<accession>A0AA35TER6</accession>
<keyword evidence="2" id="KW-1185">Reference proteome</keyword>
<dbReference type="EMBL" id="CASHTH010003506">
    <property type="protein sequence ID" value="CAI8045787.1"/>
    <property type="molecule type" value="Genomic_DNA"/>
</dbReference>
<evidence type="ECO:0000313" key="1">
    <source>
        <dbReference type="EMBL" id="CAI8045787.1"/>
    </source>
</evidence>